<organism evidence="6 7">
    <name type="scientific">Paremcibacter congregatus</name>
    <dbReference type="NCBI Taxonomy" id="2043170"/>
    <lineage>
        <taxon>Bacteria</taxon>
        <taxon>Pseudomonadati</taxon>
        <taxon>Pseudomonadota</taxon>
        <taxon>Alphaproteobacteria</taxon>
        <taxon>Emcibacterales</taxon>
        <taxon>Emcibacteraceae</taxon>
        <taxon>Paremcibacter</taxon>
    </lineage>
</organism>
<dbReference type="InterPro" id="IPR000843">
    <property type="entry name" value="HTH_LacI"/>
</dbReference>
<keyword evidence="1" id="KW-0678">Repressor</keyword>
<reference evidence="6 7" key="1">
    <citation type="submission" date="2017-10" db="EMBL/GenBank/DDBJ databases">
        <title>Frigbacter circumglobatus gen. nov. sp. nov., isolated from sediment cultured in situ.</title>
        <authorList>
            <person name="Zhao Z."/>
        </authorList>
    </citation>
    <scope>NUCLEOTIDE SEQUENCE [LARGE SCALE GENOMIC DNA]</scope>
    <source>
        <strain evidence="6 7">ZYL</strain>
    </source>
</reference>
<dbReference type="Gene3D" id="3.40.50.2300">
    <property type="match status" value="2"/>
</dbReference>
<evidence type="ECO:0000313" key="7">
    <source>
        <dbReference type="Proteomes" id="UP000229730"/>
    </source>
</evidence>
<proteinExistence type="predicted"/>
<dbReference type="SUPFAM" id="SSF47413">
    <property type="entry name" value="lambda repressor-like DNA-binding domains"/>
    <property type="match status" value="1"/>
</dbReference>
<dbReference type="SUPFAM" id="SSF53822">
    <property type="entry name" value="Periplasmic binding protein-like I"/>
    <property type="match status" value="1"/>
</dbReference>
<dbReference type="InterPro" id="IPR046335">
    <property type="entry name" value="LacI/GalR-like_sensor"/>
</dbReference>
<dbReference type="AlphaFoldDB" id="A0A2G4YWB0"/>
<protein>
    <submittedName>
        <fullName evidence="6">LacI family transcriptional regulator</fullName>
    </submittedName>
</protein>
<dbReference type="GO" id="GO:0000976">
    <property type="term" value="F:transcription cis-regulatory region binding"/>
    <property type="evidence" value="ECO:0007669"/>
    <property type="project" value="TreeGrafter"/>
</dbReference>
<evidence type="ECO:0000256" key="3">
    <source>
        <dbReference type="ARBA" id="ARBA00023125"/>
    </source>
</evidence>
<dbReference type="GO" id="GO:0003700">
    <property type="term" value="F:DNA-binding transcription factor activity"/>
    <property type="evidence" value="ECO:0007669"/>
    <property type="project" value="TreeGrafter"/>
</dbReference>
<comment type="caution">
    <text evidence="6">The sequence shown here is derived from an EMBL/GenBank/DDBJ whole genome shotgun (WGS) entry which is preliminary data.</text>
</comment>
<evidence type="ECO:0000256" key="2">
    <source>
        <dbReference type="ARBA" id="ARBA00023015"/>
    </source>
</evidence>
<dbReference type="PANTHER" id="PTHR30146">
    <property type="entry name" value="LACI-RELATED TRANSCRIPTIONAL REPRESSOR"/>
    <property type="match status" value="1"/>
</dbReference>
<evidence type="ECO:0000256" key="1">
    <source>
        <dbReference type="ARBA" id="ARBA00022491"/>
    </source>
</evidence>
<evidence type="ECO:0000313" key="6">
    <source>
        <dbReference type="EMBL" id="PHZ86615.1"/>
    </source>
</evidence>
<dbReference type="EMBL" id="PDEM01000007">
    <property type="protein sequence ID" value="PHZ86615.1"/>
    <property type="molecule type" value="Genomic_DNA"/>
</dbReference>
<dbReference type="Proteomes" id="UP000229730">
    <property type="component" value="Unassembled WGS sequence"/>
</dbReference>
<accession>A0A2G4YWB0</accession>
<keyword evidence="3" id="KW-0238">DNA-binding</keyword>
<dbReference type="OrthoDB" id="7939625at2"/>
<evidence type="ECO:0000259" key="5">
    <source>
        <dbReference type="PROSITE" id="PS50932"/>
    </source>
</evidence>
<dbReference type="Pfam" id="PF13377">
    <property type="entry name" value="Peripla_BP_3"/>
    <property type="match status" value="1"/>
</dbReference>
<dbReference type="CDD" id="cd01392">
    <property type="entry name" value="HTH_LacI"/>
    <property type="match status" value="1"/>
</dbReference>
<keyword evidence="2" id="KW-0805">Transcription regulation</keyword>
<dbReference type="InParanoid" id="A0A2G4YWB0"/>
<dbReference type="SMART" id="SM00354">
    <property type="entry name" value="HTH_LACI"/>
    <property type="match status" value="1"/>
</dbReference>
<evidence type="ECO:0000256" key="4">
    <source>
        <dbReference type="ARBA" id="ARBA00023163"/>
    </source>
</evidence>
<keyword evidence="7" id="KW-1185">Reference proteome</keyword>
<dbReference type="PROSITE" id="PS50932">
    <property type="entry name" value="HTH_LACI_2"/>
    <property type="match status" value="1"/>
</dbReference>
<dbReference type="Gene3D" id="1.10.260.40">
    <property type="entry name" value="lambda repressor-like DNA-binding domains"/>
    <property type="match status" value="1"/>
</dbReference>
<gene>
    <name evidence="6" type="ORF">CRD36_01675</name>
</gene>
<dbReference type="InterPro" id="IPR028082">
    <property type="entry name" value="Peripla_BP_I"/>
</dbReference>
<dbReference type="RefSeq" id="WP_099470991.1">
    <property type="nucleotide sequence ID" value="NZ_CP041025.1"/>
</dbReference>
<keyword evidence="4" id="KW-0804">Transcription</keyword>
<dbReference type="PANTHER" id="PTHR30146:SF151">
    <property type="entry name" value="HTH-TYPE TRANSCRIPTIONAL REPRESSOR CYTR"/>
    <property type="match status" value="1"/>
</dbReference>
<dbReference type="InterPro" id="IPR010982">
    <property type="entry name" value="Lambda_DNA-bd_dom_sf"/>
</dbReference>
<sequence>MTTIQEVSKLAGVSVATVSRTLSMPDKVSPKTREKVHAAIAKTNYRPNVLARNFRTRKALAIVVLVPDIANSFFSRVIRGIEQAAQKKGYSVLLGDTQGLAEREYTYANMVKTSQADGIIQLHAHIPFENEADLSLPLVNACDCVRDAGIPTVQLDNAAAAKSMTEHLISLGHTRIAAIQGPSDSPITQDRLRGYQEALRENNLEVDTSLVGTGDFSLASGEAAARGLMTHPSRPTALFCFSDEMAFGAIHHIKSLGLSVPGDISVAGFDDISFAAYCDPPLTTISQPAEEFGTMAMSMLYDIINHAPPESLNHYLPHKLICRQSSGPVNPAR</sequence>
<dbReference type="Pfam" id="PF00356">
    <property type="entry name" value="LacI"/>
    <property type="match status" value="1"/>
</dbReference>
<name>A0A2G4YWB0_9PROT</name>
<dbReference type="CDD" id="cd06284">
    <property type="entry name" value="PBP1_LacI-like"/>
    <property type="match status" value="1"/>
</dbReference>
<feature type="domain" description="HTH lacI-type" evidence="5">
    <location>
        <begin position="2"/>
        <end position="56"/>
    </location>
</feature>
<dbReference type="FunCoup" id="A0A2G4YWB0">
    <property type="interactions" value="201"/>
</dbReference>